<proteinExistence type="predicted"/>
<name>A0A3N2PM71_SODAK</name>
<evidence type="ECO:0000313" key="2">
    <source>
        <dbReference type="Proteomes" id="UP000272025"/>
    </source>
</evidence>
<protein>
    <submittedName>
        <fullName evidence="1">Uncharacterized protein</fullName>
    </submittedName>
</protein>
<sequence length="99" mass="10752">MSGHLARLGSVVLCCDRERCCNGQIGESLEWAPGLFEWSISSSVGHGGLHPECKEAGERYLDRSIDNHGNELANEGPVRLFARSVRPGRVLMLTCPDGS</sequence>
<accession>A0A3N2PM71</accession>
<gene>
    <name evidence="1" type="ORF">SODALDRAFT_363479</name>
</gene>
<evidence type="ECO:0000313" key="1">
    <source>
        <dbReference type="EMBL" id="ROT35625.1"/>
    </source>
</evidence>
<reference evidence="1 2" key="1">
    <citation type="journal article" date="2018" name="Mol. Ecol.">
        <title>The obligate alkalophilic soda-lake fungus Sodiomyces alkalinus has shifted to a protein diet.</title>
        <authorList>
            <person name="Grum-Grzhimaylo A.A."/>
            <person name="Falkoski D.L."/>
            <person name="van den Heuvel J."/>
            <person name="Valero-Jimenez C.A."/>
            <person name="Min B."/>
            <person name="Choi I.G."/>
            <person name="Lipzen A."/>
            <person name="Daum C.G."/>
            <person name="Aanen D.K."/>
            <person name="Tsang A."/>
            <person name="Henrissat B."/>
            <person name="Bilanenko E.N."/>
            <person name="de Vries R.P."/>
            <person name="van Kan J.A.L."/>
            <person name="Grigoriev I.V."/>
            <person name="Debets A.J.M."/>
        </authorList>
    </citation>
    <scope>NUCLEOTIDE SEQUENCE [LARGE SCALE GENOMIC DNA]</scope>
    <source>
        <strain evidence="1 2">F11</strain>
    </source>
</reference>
<dbReference type="Proteomes" id="UP000272025">
    <property type="component" value="Unassembled WGS sequence"/>
</dbReference>
<dbReference type="RefSeq" id="XP_028463431.1">
    <property type="nucleotide sequence ID" value="XM_028614561.1"/>
</dbReference>
<dbReference type="AlphaFoldDB" id="A0A3N2PM71"/>
<dbReference type="GeneID" id="39583039"/>
<dbReference type="EMBL" id="ML119061">
    <property type="protein sequence ID" value="ROT35625.1"/>
    <property type="molecule type" value="Genomic_DNA"/>
</dbReference>
<keyword evidence="2" id="KW-1185">Reference proteome</keyword>
<organism evidence="1 2">
    <name type="scientific">Sodiomyces alkalinus (strain CBS 110278 / VKM F-3762 / F11)</name>
    <name type="common">Alkaliphilic filamentous fungus</name>
    <dbReference type="NCBI Taxonomy" id="1314773"/>
    <lineage>
        <taxon>Eukaryota</taxon>
        <taxon>Fungi</taxon>
        <taxon>Dikarya</taxon>
        <taxon>Ascomycota</taxon>
        <taxon>Pezizomycotina</taxon>
        <taxon>Sordariomycetes</taxon>
        <taxon>Hypocreomycetidae</taxon>
        <taxon>Glomerellales</taxon>
        <taxon>Plectosphaerellaceae</taxon>
        <taxon>Sodiomyces</taxon>
    </lineage>
</organism>